<evidence type="ECO:0000313" key="1">
    <source>
        <dbReference type="EMBL" id="KAK6147455.1"/>
    </source>
</evidence>
<name>A0ABR0WJV9_REHGL</name>
<protein>
    <submittedName>
        <fullName evidence="1">Uncharacterized protein</fullName>
    </submittedName>
</protein>
<keyword evidence="2" id="KW-1185">Reference proteome</keyword>
<accession>A0ABR0WJV9</accession>
<dbReference type="PANTHER" id="PTHR11439">
    <property type="entry name" value="GAG-POL-RELATED RETROTRANSPOSON"/>
    <property type="match status" value="1"/>
</dbReference>
<comment type="caution">
    <text evidence="1">The sequence shown here is derived from an EMBL/GenBank/DDBJ whole genome shotgun (WGS) entry which is preliminary data.</text>
</comment>
<reference evidence="1 2" key="1">
    <citation type="journal article" date="2021" name="Comput. Struct. Biotechnol. J.">
        <title>De novo genome assembly of the potent medicinal plant Rehmannia glutinosa using nanopore technology.</title>
        <authorList>
            <person name="Ma L."/>
            <person name="Dong C."/>
            <person name="Song C."/>
            <person name="Wang X."/>
            <person name="Zheng X."/>
            <person name="Niu Y."/>
            <person name="Chen S."/>
            <person name="Feng W."/>
        </authorList>
    </citation>
    <scope>NUCLEOTIDE SEQUENCE [LARGE SCALE GENOMIC DNA]</scope>
    <source>
        <strain evidence="1">DH-2019</strain>
    </source>
</reference>
<organism evidence="1 2">
    <name type="scientific">Rehmannia glutinosa</name>
    <name type="common">Chinese foxglove</name>
    <dbReference type="NCBI Taxonomy" id="99300"/>
    <lineage>
        <taxon>Eukaryota</taxon>
        <taxon>Viridiplantae</taxon>
        <taxon>Streptophyta</taxon>
        <taxon>Embryophyta</taxon>
        <taxon>Tracheophyta</taxon>
        <taxon>Spermatophyta</taxon>
        <taxon>Magnoliopsida</taxon>
        <taxon>eudicotyledons</taxon>
        <taxon>Gunneridae</taxon>
        <taxon>Pentapetalae</taxon>
        <taxon>asterids</taxon>
        <taxon>lamiids</taxon>
        <taxon>Lamiales</taxon>
        <taxon>Orobanchaceae</taxon>
        <taxon>Rehmannieae</taxon>
        <taxon>Rehmannia</taxon>
    </lineage>
</organism>
<dbReference type="CDD" id="cd09272">
    <property type="entry name" value="RNase_HI_RT_Ty1"/>
    <property type="match status" value="1"/>
</dbReference>
<proteinExistence type="predicted"/>
<evidence type="ECO:0000313" key="2">
    <source>
        <dbReference type="Proteomes" id="UP001318860"/>
    </source>
</evidence>
<dbReference type="Proteomes" id="UP001318860">
    <property type="component" value="Unassembled WGS sequence"/>
</dbReference>
<sequence>MVDCKPTTTPLCASHKLYLADSPSFDQPTLYRSTGTMALGLIFRHVTRLLLEGYSDADWASSLDDRRSIGGHDLMLGGNLLTWSSKKQRVVARSSVESEYRSLANLTTDIVWLHSLLSEIGVKFLCHKLPIGYVTSSGSNSGAGLVQLQWEMLDEQLQERLI</sequence>
<gene>
    <name evidence="1" type="ORF">DH2020_018367</name>
</gene>
<dbReference type="EMBL" id="JABTTQ020000010">
    <property type="protein sequence ID" value="KAK6147455.1"/>
    <property type="molecule type" value="Genomic_DNA"/>
</dbReference>
<dbReference type="PANTHER" id="PTHR11439:SF463">
    <property type="entry name" value="REVERSE TRANSCRIPTASE TY1_COPIA-TYPE DOMAIN-CONTAINING PROTEIN"/>
    <property type="match status" value="1"/>
</dbReference>